<evidence type="ECO:0000313" key="2">
    <source>
        <dbReference type="Proteomes" id="UP000175971"/>
    </source>
</evidence>
<sequence length="120" mass="13763">MMSADIFVIEPQWIVQAPHLRCTLKRALALQATQNVWSSTEHINNAVAMAYGDQLPDSGRWELTRSQIRTLKIAIEWRRTKRAASDKKTAPDVLEHWTQIEDEVIAAYRAVSNEAGLYWI</sequence>
<dbReference type="EMBL" id="LJGZ01000021">
    <property type="protein sequence ID" value="OEV20727.1"/>
    <property type="molecule type" value="Genomic_DNA"/>
</dbReference>
<reference evidence="1 2" key="1">
    <citation type="journal article" date="2016" name="Front. Microbiol.">
        <title>Comparative Genomics Analysis of Streptomyces Species Reveals Their Adaptation to the Marine Environment and Their Diversity at the Genomic Level.</title>
        <authorList>
            <person name="Tian X."/>
            <person name="Zhang Z."/>
            <person name="Yang T."/>
            <person name="Chen M."/>
            <person name="Li J."/>
            <person name="Chen F."/>
            <person name="Yang J."/>
            <person name="Li W."/>
            <person name="Zhang B."/>
            <person name="Zhang Z."/>
            <person name="Wu J."/>
            <person name="Zhang C."/>
            <person name="Long L."/>
            <person name="Xiao J."/>
        </authorList>
    </citation>
    <scope>NUCLEOTIDE SEQUENCE [LARGE SCALE GENOMIC DNA]</scope>
    <source>
        <strain evidence="1 2">SCSIO M10372</strain>
    </source>
</reference>
<gene>
    <name evidence="1" type="ORF">AN221_10965</name>
</gene>
<accession>A0A1E7LX52</accession>
<name>A0A1E7LX52_9ACTN</name>
<dbReference type="AlphaFoldDB" id="A0A1E7LX52"/>
<keyword evidence="2" id="KW-1185">Reference proteome</keyword>
<dbReference type="PATRIC" id="fig|518642.7.peg.9314"/>
<comment type="caution">
    <text evidence="1">The sequence shown here is derived from an EMBL/GenBank/DDBJ whole genome shotgun (WGS) entry which is preliminary data.</text>
</comment>
<evidence type="ECO:0000313" key="1">
    <source>
        <dbReference type="EMBL" id="OEV20727.1"/>
    </source>
</evidence>
<proteinExistence type="predicted"/>
<dbReference type="Proteomes" id="UP000175971">
    <property type="component" value="Unassembled WGS sequence"/>
</dbReference>
<protein>
    <submittedName>
        <fullName evidence="1">Uncharacterized protein</fullName>
    </submittedName>
</protein>
<organism evidence="1 2">
    <name type="scientific">Streptomyces nanshensis</name>
    <dbReference type="NCBI Taxonomy" id="518642"/>
    <lineage>
        <taxon>Bacteria</taxon>
        <taxon>Bacillati</taxon>
        <taxon>Actinomycetota</taxon>
        <taxon>Actinomycetes</taxon>
        <taxon>Kitasatosporales</taxon>
        <taxon>Streptomycetaceae</taxon>
        <taxon>Streptomyces</taxon>
    </lineage>
</organism>